<name>A0A0E9SMF6_ANGAN</name>
<sequence>MKFNTHMPVSLFIFIQVCFKKKSQLANQRRMTVICP</sequence>
<reference evidence="1" key="1">
    <citation type="submission" date="2014-11" db="EMBL/GenBank/DDBJ databases">
        <authorList>
            <person name="Amaro Gonzalez C."/>
        </authorList>
    </citation>
    <scope>NUCLEOTIDE SEQUENCE</scope>
</reference>
<proteinExistence type="predicted"/>
<organism evidence="1">
    <name type="scientific">Anguilla anguilla</name>
    <name type="common">European freshwater eel</name>
    <name type="synonym">Muraena anguilla</name>
    <dbReference type="NCBI Taxonomy" id="7936"/>
    <lineage>
        <taxon>Eukaryota</taxon>
        <taxon>Metazoa</taxon>
        <taxon>Chordata</taxon>
        <taxon>Craniata</taxon>
        <taxon>Vertebrata</taxon>
        <taxon>Euteleostomi</taxon>
        <taxon>Actinopterygii</taxon>
        <taxon>Neopterygii</taxon>
        <taxon>Teleostei</taxon>
        <taxon>Anguilliformes</taxon>
        <taxon>Anguillidae</taxon>
        <taxon>Anguilla</taxon>
    </lineage>
</organism>
<protein>
    <submittedName>
        <fullName evidence="1">Uncharacterized protein</fullName>
    </submittedName>
</protein>
<accession>A0A0E9SMF6</accession>
<dbReference type="AlphaFoldDB" id="A0A0E9SMF6"/>
<reference evidence="1" key="2">
    <citation type="journal article" date="2015" name="Fish Shellfish Immunol.">
        <title>Early steps in the European eel (Anguilla anguilla)-Vibrio vulnificus interaction in the gills: Role of the RtxA13 toxin.</title>
        <authorList>
            <person name="Callol A."/>
            <person name="Pajuelo D."/>
            <person name="Ebbesson L."/>
            <person name="Teles M."/>
            <person name="MacKenzie S."/>
            <person name="Amaro C."/>
        </authorList>
    </citation>
    <scope>NUCLEOTIDE SEQUENCE</scope>
</reference>
<evidence type="ECO:0000313" key="1">
    <source>
        <dbReference type="EMBL" id="JAH42407.1"/>
    </source>
</evidence>
<dbReference type="EMBL" id="GBXM01066170">
    <property type="protein sequence ID" value="JAH42407.1"/>
    <property type="molecule type" value="Transcribed_RNA"/>
</dbReference>